<evidence type="ECO:0000313" key="2">
    <source>
        <dbReference type="Proteomes" id="UP000310200"/>
    </source>
</evidence>
<dbReference type="EMBL" id="QBLH01001861">
    <property type="protein sequence ID" value="TGZ50758.1"/>
    <property type="molecule type" value="Genomic_DNA"/>
</dbReference>
<keyword evidence="2" id="KW-1185">Reference proteome</keyword>
<name>A0A4S2KS21_9HYME</name>
<protein>
    <submittedName>
        <fullName evidence="1">Uncharacterized protein</fullName>
    </submittedName>
</protein>
<comment type="caution">
    <text evidence="1">The sequence shown here is derived from an EMBL/GenBank/DDBJ whole genome shotgun (WGS) entry which is preliminary data.</text>
</comment>
<dbReference type="AlphaFoldDB" id="A0A4S2KS21"/>
<proteinExistence type="predicted"/>
<accession>A0A4S2KS21</accession>
<organism evidence="1 2">
    <name type="scientific">Temnothorax longispinosus</name>
    <dbReference type="NCBI Taxonomy" id="300112"/>
    <lineage>
        <taxon>Eukaryota</taxon>
        <taxon>Metazoa</taxon>
        <taxon>Ecdysozoa</taxon>
        <taxon>Arthropoda</taxon>
        <taxon>Hexapoda</taxon>
        <taxon>Insecta</taxon>
        <taxon>Pterygota</taxon>
        <taxon>Neoptera</taxon>
        <taxon>Endopterygota</taxon>
        <taxon>Hymenoptera</taxon>
        <taxon>Apocrita</taxon>
        <taxon>Aculeata</taxon>
        <taxon>Formicoidea</taxon>
        <taxon>Formicidae</taxon>
        <taxon>Myrmicinae</taxon>
        <taxon>Temnothorax</taxon>
    </lineage>
</organism>
<dbReference type="Proteomes" id="UP000310200">
    <property type="component" value="Unassembled WGS sequence"/>
</dbReference>
<sequence length="91" mass="10574">MNQQSINSDPAHRAKANQCLRDSGHDVRIVLAKVAEDYDVRALDLQLVLPVREADIAIVVRYRTTTWDRLYHLVAHSVREVRLRRFVIAIR</sequence>
<reference evidence="1 2" key="1">
    <citation type="journal article" date="2019" name="Philos. Trans. R. Soc. Lond., B, Biol. Sci.">
        <title>Ant behaviour and brain gene expression of defending hosts depend on the ecological success of the intruding social parasite.</title>
        <authorList>
            <person name="Kaur R."/>
            <person name="Stoldt M."/>
            <person name="Jongepier E."/>
            <person name="Feldmeyer B."/>
            <person name="Menzel F."/>
            <person name="Bornberg-Bauer E."/>
            <person name="Foitzik S."/>
        </authorList>
    </citation>
    <scope>NUCLEOTIDE SEQUENCE [LARGE SCALE GENOMIC DNA]</scope>
    <source>
        <tissue evidence="1">Whole body</tissue>
    </source>
</reference>
<gene>
    <name evidence="1" type="ORF">DBV15_11659</name>
</gene>
<evidence type="ECO:0000313" key="1">
    <source>
        <dbReference type="EMBL" id="TGZ50758.1"/>
    </source>
</evidence>